<dbReference type="AlphaFoldDB" id="A0AAW6AS27"/>
<sequence>MNLTRVVICVILMALVTYIPRVLPVTIFRKEIKSRFIRSFLDYTPYAVLGALTFPDVFFSTGHFYSAAGGTLVAVILGYRGKSLVVVAVAAIISVYLLELAGGVLAAEWLTAFVVY</sequence>
<dbReference type="EMBL" id="JAQLGM010000002">
    <property type="protein sequence ID" value="MDB1998922.1"/>
    <property type="molecule type" value="Genomic_DNA"/>
</dbReference>
<feature type="transmembrane region" description="Helical" evidence="1">
    <location>
        <begin position="84"/>
        <end position="107"/>
    </location>
</feature>
<dbReference type="RefSeq" id="WP_009298453.1">
    <property type="nucleotide sequence ID" value="NZ_BAABZD010000019.1"/>
</dbReference>
<evidence type="ECO:0000313" key="2">
    <source>
        <dbReference type="EMBL" id="MDB1998922.1"/>
    </source>
</evidence>
<reference evidence="2" key="1">
    <citation type="submission" date="2023-01" db="EMBL/GenBank/DDBJ databases">
        <title>Human gut microbiome strain richness.</title>
        <authorList>
            <person name="Chen-Liaw A."/>
        </authorList>
    </citation>
    <scope>NUCLEOTIDE SEQUENCE</scope>
    <source>
        <strain evidence="2">B1_m1001713B170214d0_201011</strain>
    </source>
</reference>
<dbReference type="GeneID" id="57969284"/>
<evidence type="ECO:0000256" key="1">
    <source>
        <dbReference type="SAM" id="Phobius"/>
    </source>
</evidence>
<name>A0AAW6AS27_CLOSY</name>
<keyword evidence="1" id="KW-1133">Transmembrane helix</keyword>
<dbReference type="Proteomes" id="UP001300871">
    <property type="component" value="Unassembled WGS sequence"/>
</dbReference>
<organism evidence="2 3">
    <name type="scientific">Clostridium symbiosum</name>
    <name type="common">Bacteroides symbiosus</name>
    <dbReference type="NCBI Taxonomy" id="1512"/>
    <lineage>
        <taxon>Bacteria</taxon>
        <taxon>Bacillati</taxon>
        <taxon>Bacillota</taxon>
        <taxon>Clostridia</taxon>
        <taxon>Lachnospirales</taxon>
        <taxon>Lachnospiraceae</taxon>
        <taxon>Otoolea</taxon>
    </lineage>
</organism>
<comment type="caution">
    <text evidence="2">The sequence shown here is derived from an EMBL/GenBank/DDBJ whole genome shotgun (WGS) entry which is preliminary data.</text>
</comment>
<gene>
    <name evidence="2" type="ORF">PM006_01695</name>
</gene>
<keyword evidence="1" id="KW-0472">Membrane</keyword>
<feature type="transmembrane region" description="Helical" evidence="1">
    <location>
        <begin position="48"/>
        <end position="77"/>
    </location>
</feature>
<dbReference type="InterPro" id="IPR008407">
    <property type="entry name" value="Brnchd-chn_aa_trnsp_AzlD"/>
</dbReference>
<keyword evidence="1" id="KW-0812">Transmembrane</keyword>
<accession>A0AAW6AS27</accession>
<evidence type="ECO:0000313" key="3">
    <source>
        <dbReference type="Proteomes" id="UP001300871"/>
    </source>
</evidence>
<protein>
    <submittedName>
        <fullName evidence="2">AzlD domain-containing protein</fullName>
    </submittedName>
</protein>
<dbReference type="Pfam" id="PF05437">
    <property type="entry name" value="AzlD"/>
    <property type="match status" value="1"/>
</dbReference>
<proteinExistence type="predicted"/>